<dbReference type="EMBL" id="DVHE01000058">
    <property type="protein sequence ID" value="HIR51170.1"/>
    <property type="molecule type" value="Genomic_DNA"/>
</dbReference>
<dbReference type="AlphaFoldDB" id="A0A9D1DI98"/>
<organism evidence="1 2">
    <name type="scientific">Candidatus Avoscillospira avicola</name>
    <dbReference type="NCBI Taxonomy" id="2840706"/>
    <lineage>
        <taxon>Bacteria</taxon>
        <taxon>Bacillati</taxon>
        <taxon>Bacillota</taxon>
        <taxon>Clostridia</taxon>
        <taxon>Eubacteriales</taxon>
        <taxon>Oscillospiraceae</taxon>
        <taxon>Oscillospiraceae incertae sedis</taxon>
        <taxon>Candidatus Avoscillospira</taxon>
    </lineage>
</organism>
<dbReference type="Proteomes" id="UP000824239">
    <property type="component" value="Unassembled WGS sequence"/>
</dbReference>
<evidence type="ECO:0000313" key="1">
    <source>
        <dbReference type="EMBL" id="HIR51170.1"/>
    </source>
</evidence>
<dbReference type="InterPro" id="IPR017587">
    <property type="entry name" value="YqeC"/>
</dbReference>
<gene>
    <name evidence="1" type="primary">yqeC</name>
    <name evidence="1" type="ORF">IAA53_07780</name>
</gene>
<name>A0A9D1DI98_9FIRM</name>
<sequence length="214" mass="22648">MSELYKLLGIRPGLTAVIGSGGKTSLLRQLIKELPGQVILATSTHILPPAELPLFTEPLAALPADKVCLGTWSDRGKLCAPAQPWAALTTLADYVLVEADGSRQLPLKAHRDFEPVVPPEARQVIAVLGLSGLQRPIAEAAHCPELYARLCGAAVEDPATPERAAAVLRAEGGFDTLVLNQAEGREALGRALAAQLACPTVLASLRNGWWTKAE</sequence>
<reference evidence="1" key="1">
    <citation type="submission" date="2020-10" db="EMBL/GenBank/DDBJ databases">
        <authorList>
            <person name="Gilroy R."/>
        </authorList>
    </citation>
    <scope>NUCLEOTIDE SEQUENCE</scope>
    <source>
        <strain evidence="1">ChiBcec15-4380</strain>
    </source>
</reference>
<evidence type="ECO:0000313" key="2">
    <source>
        <dbReference type="Proteomes" id="UP000824239"/>
    </source>
</evidence>
<reference evidence="1" key="2">
    <citation type="journal article" date="2021" name="PeerJ">
        <title>Extensive microbial diversity within the chicken gut microbiome revealed by metagenomics and culture.</title>
        <authorList>
            <person name="Gilroy R."/>
            <person name="Ravi A."/>
            <person name="Getino M."/>
            <person name="Pursley I."/>
            <person name="Horton D.L."/>
            <person name="Alikhan N.F."/>
            <person name="Baker D."/>
            <person name="Gharbi K."/>
            <person name="Hall N."/>
            <person name="Watson M."/>
            <person name="Adriaenssens E.M."/>
            <person name="Foster-Nyarko E."/>
            <person name="Jarju S."/>
            <person name="Secka A."/>
            <person name="Antonio M."/>
            <person name="Oren A."/>
            <person name="Chaudhuri R.R."/>
            <person name="La Ragione R."/>
            <person name="Hildebrand F."/>
            <person name="Pallen M.J."/>
        </authorList>
    </citation>
    <scope>NUCLEOTIDE SEQUENCE</scope>
    <source>
        <strain evidence="1">ChiBcec15-4380</strain>
    </source>
</reference>
<protein>
    <submittedName>
        <fullName evidence="1">Selenium-dependent hydroxylase accessory protein YqeC</fullName>
    </submittedName>
</protein>
<dbReference type="Pfam" id="PF19842">
    <property type="entry name" value="YqeC"/>
    <property type="match status" value="1"/>
</dbReference>
<proteinExistence type="predicted"/>
<accession>A0A9D1DI98</accession>
<dbReference type="NCBIfam" id="TIGR03172">
    <property type="entry name" value="selenium cofactor biosynthesis protein YqeC"/>
    <property type="match status" value="1"/>
</dbReference>
<comment type="caution">
    <text evidence="1">The sequence shown here is derived from an EMBL/GenBank/DDBJ whole genome shotgun (WGS) entry which is preliminary data.</text>
</comment>